<keyword evidence="6" id="KW-1278">Translocase</keyword>
<evidence type="ECO:0000256" key="6">
    <source>
        <dbReference type="ARBA" id="ARBA00022967"/>
    </source>
</evidence>
<organism evidence="12 13">
    <name type="scientific">Haloechinothrix salitolerans</name>
    <dbReference type="NCBI Taxonomy" id="926830"/>
    <lineage>
        <taxon>Bacteria</taxon>
        <taxon>Bacillati</taxon>
        <taxon>Actinomycetota</taxon>
        <taxon>Actinomycetes</taxon>
        <taxon>Pseudonocardiales</taxon>
        <taxon>Pseudonocardiaceae</taxon>
        <taxon>Haloechinothrix</taxon>
    </lineage>
</organism>
<dbReference type="Gene3D" id="3.40.1110.10">
    <property type="entry name" value="Calcium-transporting ATPase, cytoplasmic domain N"/>
    <property type="match status" value="1"/>
</dbReference>
<dbReference type="SFLD" id="SFLDG00002">
    <property type="entry name" value="C1.7:_P-type_atpase_like"/>
    <property type="match status" value="1"/>
</dbReference>
<evidence type="ECO:0000256" key="8">
    <source>
        <dbReference type="ARBA" id="ARBA00023136"/>
    </source>
</evidence>
<dbReference type="SFLD" id="SFLDS00003">
    <property type="entry name" value="Haloacid_Dehalogenase"/>
    <property type="match status" value="1"/>
</dbReference>
<dbReference type="InterPro" id="IPR008250">
    <property type="entry name" value="ATPase_P-typ_transduc_dom_A_sf"/>
</dbReference>
<dbReference type="RefSeq" id="WP_345397034.1">
    <property type="nucleotide sequence ID" value="NZ_BAABLA010000026.1"/>
</dbReference>
<dbReference type="PROSITE" id="PS00154">
    <property type="entry name" value="ATPASE_E1_E2"/>
    <property type="match status" value="1"/>
</dbReference>
<dbReference type="Gene3D" id="1.20.1110.10">
    <property type="entry name" value="Calcium-transporting ATPase, transmembrane domain"/>
    <property type="match status" value="1"/>
</dbReference>
<dbReference type="Pfam" id="PF13246">
    <property type="entry name" value="Cation_ATPase"/>
    <property type="match status" value="1"/>
</dbReference>
<gene>
    <name evidence="12" type="ORF">ACFQGD_17325</name>
</gene>
<evidence type="ECO:0000256" key="1">
    <source>
        <dbReference type="ARBA" id="ARBA00004651"/>
    </source>
</evidence>
<feature type="compositionally biased region" description="Polar residues" evidence="10">
    <location>
        <begin position="1088"/>
        <end position="1101"/>
    </location>
</feature>
<dbReference type="InterPro" id="IPR004014">
    <property type="entry name" value="ATPase_P-typ_cation-transptr_N"/>
</dbReference>
<evidence type="ECO:0000256" key="7">
    <source>
        <dbReference type="ARBA" id="ARBA00022989"/>
    </source>
</evidence>
<dbReference type="SUPFAM" id="SSF81653">
    <property type="entry name" value="Calcium ATPase, transduction domain A"/>
    <property type="match status" value="1"/>
</dbReference>
<dbReference type="Proteomes" id="UP001596337">
    <property type="component" value="Unassembled WGS sequence"/>
</dbReference>
<dbReference type="InterPro" id="IPR059000">
    <property type="entry name" value="ATPase_P-type_domA"/>
</dbReference>
<dbReference type="InterPro" id="IPR050510">
    <property type="entry name" value="Cation_transp_ATPase_P-type"/>
</dbReference>
<dbReference type="InterPro" id="IPR023298">
    <property type="entry name" value="ATPase_P-typ_TM_dom_sf"/>
</dbReference>
<feature type="region of interest" description="Disordered" evidence="10">
    <location>
        <begin position="1088"/>
        <end position="1108"/>
    </location>
</feature>
<dbReference type="InterPro" id="IPR018303">
    <property type="entry name" value="ATPase_P-typ_P_site"/>
</dbReference>
<evidence type="ECO:0000256" key="3">
    <source>
        <dbReference type="ARBA" id="ARBA00022692"/>
    </source>
</evidence>
<evidence type="ECO:0000256" key="9">
    <source>
        <dbReference type="ARBA" id="ARBA00049360"/>
    </source>
</evidence>
<dbReference type="NCBIfam" id="TIGR01494">
    <property type="entry name" value="ATPase_P-type"/>
    <property type="match status" value="2"/>
</dbReference>
<evidence type="ECO:0000256" key="2">
    <source>
        <dbReference type="ARBA" id="ARBA00005675"/>
    </source>
</evidence>
<sequence>MLPLDVPVRALKAAARLGGFGGRQIRARDGRFYVEVHGLDQPHARRVIRTVERTVGELPGVRWARVNAPTHRVVVDAASSRSLREDDLVRAVAQAERDAAVPAECDDECEDLHHPCEGPRTTQSVTALAADALGLGLSAVTRLGSWVPLPTEVAAIGSVFHHHPTLRRLTGKALHSQHDADAALPVVSALAQGLAAGGEGIVLDVVQRIEQWREARAHQDAWWRREPDLVRDESDAAADPVPARENPPRADPADDYARRAMSIGATAGAAAVPFTGPRQGLAVGLASLPKAPAAGREGFATHIGRVLAQRGVVVMDRSVLRQLGRMDTVVIDAAAMRGGRHEITDLIPVANADPAEIAEVGFDLFQPDTPGARQERDGWVLAPLDDLELSGTTGRRAARQLRERGADRVLGIARGRKLRGVAGVSAEQTDALRSVIAAARRVRAAVVVADGKDNDRGQAQHPYADDVIPGGDELPEQVRDLQRDGAVTVVVSNNQKAVAAADCGLGLHRDGEPPPWGAHLLLGEDAAATTIVIDAIDVAATVDDQSMTLAAGGSGVGAVAALQGTGARAASRGMLGVNAAAAAAFAGGRWRSRSLLSRPAVAPEGSAPWHLMPADTALARLGSDPDGLSAAEAEQRARTQGDGDAPVGVSLWQAFADELANPLTPVLAAGAALSAATGSLTDAGLVAAVTGASTVMGGMQRVRTDRALGDLLRQSAAGVTVRRDGTEHYVATSRLVPGDVVVLGHSDVVPADCRIIEADELEVDESSLSGESLPVAKSPAPVAAADIGGRTSMLYEGTTISVGHAVAVVVATGTATVAGRSMAVAAGSEAPPGSGARLDELTKKGTPLAIGGAATVAAAGLSRGVPLSESLGTAVNLAVASVPEGLPFVRNAAQLASARRLADQGALVRDPRTLEALGRADVLCFDKTGTLTRGTLSLTSVGDTSATQDVEELDDAHRAVLAAALRATPGDKDPDELEHATDRGVVAGAREAGVDAHTDARDWRRGTDLPFEPSRGYHATVGDTGSGCLLSVKGAPEVVLPRCTYADSDGRHVRFGDRARKAVSRTLDCLAGQGHRVLVIAERTLDTSATDDTGRDGTSGSPEGARDIDDDAVTDLVYRGFVALADPVRTSAAPAAAQLRRAGVQVVMLTGDHPATADAIATTVNGGANDDVPTATSAAHVVTGPELAELDDEQLADRLRDVDVIARCSPKDKVRIIQALRSRGRTVAMTGDGANDAPAIRLADVGIALGRRGTPAARTAADVVVTDDQLATITAALLEGRALWSSVRDALAILLGGNLGEVSFSVLASLLTGRSPLTARQILLVNLLTDLAPAVAIALREPRRDEVDGLLSGSPTSALGSQLNRELVLRAVVTTLGATAGWGAARLTGRRQRAATVALASLVGTQLGQTLAIGGLDRRVLLASIGSALVLGGAIQTPGVSQFFGCTPLGPVGWSIALGASTSATVLGVIGDRLLHRVCPALIAVTQGHHGNGTI</sequence>
<evidence type="ECO:0000256" key="10">
    <source>
        <dbReference type="SAM" id="MobiDB-lite"/>
    </source>
</evidence>
<dbReference type="SUPFAM" id="SSF81665">
    <property type="entry name" value="Calcium ATPase, transmembrane domain M"/>
    <property type="match status" value="1"/>
</dbReference>
<dbReference type="InterPro" id="IPR023214">
    <property type="entry name" value="HAD_sf"/>
</dbReference>
<dbReference type="PRINTS" id="PR00119">
    <property type="entry name" value="CATATPASE"/>
</dbReference>
<proteinExistence type="inferred from homology"/>
<dbReference type="PANTHER" id="PTHR43294">
    <property type="entry name" value="SODIUM/POTASSIUM-TRANSPORTING ATPASE SUBUNIT ALPHA"/>
    <property type="match status" value="1"/>
</dbReference>
<dbReference type="Pfam" id="PF00690">
    <property type="entry name" value="Cation_ATPase_N"/>
    <property type="match status" value="1"/>
</dbReference>
<comment type="similarity">
    <text evidence="2">Belongs to the cation transport ATPase (P-type) (TC 3.A.3) family. Type IIA subfamily.</text>
</comment>
<dbReference type="SMART" id="SM00831">
    <property type="entry name" value="Cation_ATPase_N"/>
    <property type="match status" value="1"/>
</dbReference>
<dbReference type="InterPro" id="IPR001757">
    <property type="entry name" value="P_typ_ATPase"/>
</dbReference>
<keyword evidence="8" id="KW-0472">Membrane</keyword>
<dbReference type="SUPFAM" id="SSF56784">
    <property type="entry name" value="HAD-like"/>
    <property type="match status" value="1"/>
</dbReference>
<evidence type="ECO:0000256" key="4">
    <source>
        <dbReference type="ARBA" id="ARBA00022741"/>
    </source>
</evidence>
<keyword evidence="3" id="KW-0812">Transmembrane</keyword>
<feature type="domain" description="Cation-transporting P-type ATPase N-terminal" evidence="11">
    <location>
        <begin position="608"/>
        <end position="679"/>
    </location>
</feature>
<dbReference type="Gene3D" id="3.40.50.1000">
    <property type="entry name" value="HAD superfamily/HAD-like"/>
    <property type="match status" value="1"/>
</dbReference>
<dbReference type="Pfam" id="PF00689">
    <property type="entry name" value="Cation_ATPase_C"/>
    <property type="match status" value="1"/>
</dbReference>
<dbReference type="PANTHER" id="PTHR43294:SF20">
    <property type="entry name" value="P-TYPE ATPASE"/>
    <property type="match status" value="1"/>
</dbReference>
<dbReference type="InterPro" id="IPR036412">
    <property type="entry name" value="HAD-like_sf"/>
</dbReference>
<dbReference type="SUPFAM" id="SSF81660">
    <property type="entry name" value="Metal cation-transporting ATPase, ATP-binding domain N"/>
    <property type="match status" value="1"/>
</dbReference>
<dbReference type="SFLD" id="SFLDF00027">
    <property type="entry name" value="p-type_atpase"/>
    <property type="match status" value="1"/>
</dbReference>
<dbReference type="Gene3D" id="2.70.150.10">
    <property type="entry name" value="Calcium-transporting ATPase, cytoplasmic transduction domain A"/>
    <property type="match status" value="1"/>
</dbReference>
<evidence type="ECO:0000313" key="13">
    <source>
        <dbReference type="Proteomes" id="UP001596337"/>
    </source>
</evidence>
<evidence type="ECO:0000259" key="11">
    <source>
        <dbReference type="SMART" id="SM00831"/>
    </source>
</evidence>
<dbReference type="InterPro" id="IPR044492">
    <property type="entry name" value="P_typ_ATPase_HD_dom"/>
</dbReference>
<reference evidence="13" key="1">
    <citation type="journal article" date="2019" name="Int. J. Syst. Evol. Microbiol.">
        <title>The Global Catalogue of Microorganisms (GCM) 10K type strain sequencing project: providing services to taxonomists for standard genome sequencing and annotation.</title>
        <authorList>
            <consortium name="The Broad Institute Genomics Platform"/>
            <consortium name="The Broad Institute Genome Sequencing Center for Infectious Disease"/>
            <person name="Wu L."/>
            <person name="Ma J."/>
        </authorList>
    </citation>
    <scope>NUCLEOTIDE SEQUENCE [LARGE SCALE GENOMIC DNA]</scope>
    <source>
        <strain evidence="13">KCTC 32255</strain>
    </source>
</reference>
<accession>A0ABW2C2Y9</accession>
<keyword evidence="7" id="KW-1133">Transmembrane helix</keyword>
<dbReference type="InterPro" id="IPR023299">
    <property type="entry name" value="ATPase_P-typ_cyto_dom_N"/>
</dbReference>
<keyword evidence="4" id="KW-0547">Nucleotide-binding</keyword>
<keyword evidence="5" id="KW-0067">ATP-binding</keyword>
<evidence type="ECO:0000256" key="5">
    <source>
        <dbReference type="ARBA" id="ARBA00022840"/>
    </source>
</evidence>
<keyword evidence="13" id="KW-1185">Reference proteome</keyword>
<feature type="region of interest" description="Disordered" evidence="10">
    <location>
        <begin position="623"/>
        <end position="643"/>
    </location>
</feature>
<comment type="catalytic activity">
    <reaction evidence="9">
        <text>ATP + H2O = ADP + phosphate + H(+)</text>
        <dbReference type="Rhea" id="RHEA:13065"/>
        <dbReference type="ChEBI" id="CHEBI:15377"/>
        <dbReference type="ChEBI" id="CHEBI:15378"/>
        <dbReference type="ChEBI" id="CHEBI:30616"/>
        <dbReference type="ChEBI" id="CHEBI:43474"/>
        <dbReference type="ChEBI" id="CHEBI:456216"/>
    </reaction>
</comment>
<evidence type="ECO:0000313" key="12">
    <source>
        <dbReference type="EMBL" id="MFC6868907.1"/>
    </source>
</evidence>
<comment type="subcellular location">
    <subcellularLocation>
        <location evidence="1">Cell membrane</location>
        <topology evidence="1">Multi-pass membrane protein</topology>
    </subcellularLocation>
</comment>
<dbReference type="InterPro" id="IPR006068">
    <property type="entry name" value="ATPase_P-typ_cation-transptr_C"/>
</dbReference>
<dbReference type="EMBL" id="JBHSXX010000001">
    <property type="protein sequence ID" value="MFC6868907.1"/>
    <property type="molecule type" value="Genomic_DNA"/>
</dbReference>
<comment type="caution">
    <text evidence="12">The sequence shown here is derived from an EMBL/GenBank/DDBJ whole genome shotgun (WGS) entry which is preliminary data.</text>
</comment>
<name>A0ABW2C2Y9_9PSEU</name>
<dbReference type="Pfam" id="PF00122">
    <property type="entry name" value="E1-E2_ATPase"/>
    <property type="match status" value="1"/>
</dbReference>
<protein>
    <submittedName>
        <fullName evidence="12">HAD-IC family P-type ATPase</fullName>
    </submittedName>
</protein>
<feature type="region of interest" description="Disordered" evidence="10">
    <location>
        <begin position="231"/>
        <end position="254"/>
    </location>
</feature>